<dbReference type="EMBL" id="UHJL01000005">
    <property type="protein sequence ID" value="SUQ26005.1"/>
    <property type="molecule type" value="Genomic_DNA"/>
</dbReference>
<feature type="signal peptide" evidence="2">
    <location>
        <begin position="1"/>
        <end position="24"/>
    </location>
</feature>
<feature type="chain" id="PRO_5016590526" description="Lipoprotein" evidence="2">
    <location>
        <begin position="25"/>
        <end position="471"/>
    </location>
</feature>
<keyword evidence="2" id="KW-0732">Signal</keyword>
<accession>A0A380S8A5</accession>
<protein>
    <recommendedName>
        <fullName evidence="5">Lipoprotein</fullName>
    </recommendedName>
</protein>
<organism evidence="3 4">
    <name type="scientific">Fibrobacter succinogenes</name>
    <name type="common">Bacteroides succinogenes</name>
    <dbReference type="NCBI Taxonomy" id="833"/>
    <lineage>
        <taxon>Bacteria</taxon>
        <taxon>Pseudomonadati</taxon>
        <taxon>Fibrobacterota</taxon>
        <taxon>Fibrobacteria</taxon>
        <taxon>Fibrobacterales</taxon>
        <taxon>Fibrobacteraceae</taxon>
        <taxon>Fibrobacter</taxon>
    </lineage>
</organism>
<feature type="compositionally biased region" description="Low complexity" evidence="1">
    <location>
        <begin position="43"/>
        <end position="60"/>
    </location>
</feature>
<dbReference type="PROSITE" id="PS51257">
    <property type="entry name" value="PROKAR_LIPOPROTEIN"/>
    <property type="match status" value="1"/>
</dbReference>
<feature type="region of interest" description="Disordered" evidence="1">
    <location>
        <begin position="36"/>
        <end position="60"/>
    </location>
</feature>
<evidence type="ECO:0000313" key="3">
    <source>
        <dbReference type="EMBL" id="SUQ26005.1"/>
    </source>
</evidence>
<evidence type="ECO:0000313" key="4">
    <source>
        <dbReference type="Proteomes" id="UP000255423"/>
    </source>
</evidence>
<dbReference type="Proteomes" id="UP000255423">
    <property type="component" value="Unassembled WGS sequence"/>
</dbReference>
<evidence type="ECO:0000256" key="1">
    <source>
        <dbReference type="SAM" id="MobiDB-lite"/>
    </source>
</evidence>
<dbReference type="RefSeq" id="WP_109573605.1">
    <property type="nucleotide sequence ID" value="NZ_UHJL01000005.1"/>
</dbReference>
<gene>
    <name evidence="3" type="ORF">SAMN05661053_2809</name>
</gene>
<evidence type="ECO:0000256" key="2">
    <source>
        <dbReference type="SAM" id="SignalP"/>
    </source>
</evidence>
<proteinExistence type="predicted"/>
<name>A0A380S8A5_FIBSU</name>
<reference evidence="3 4" key="1">
    <citation type="submission" date="2017-08" db="EMBL/GenBank/DDBJ databases">
        <authorList>
            <person name="de Groot N.N."/>
        </authorList>
    </citation>
    <scope>NUCLEOTIDE SEQUENCE [LARGE SCALE GENOMIC DNA]</scope>
    <source>
        <strain evidence="3 4">HM2</strain>
    </source>
</reference>
<sequence>MKKNHYVKAMSLAVVAATSFAVVACDNDTLSGPDFNAGNGGTSSAVEQPAPQSSSSEVAVSSSSDIPLSSQCAALLPECGYTVEQLCESGETRFCVSSSSSVKNSSSSFSQKPLSSSSVEVCPNGHWTTHCNGIWAQEPVCCEEKNVETCRHITDYDGMTEKGNCVNQNGRTAVDCVTGANYECQNNNWQPVTCMNVKPDECKPGMGGCGYRLCQPDGIKEIADCGSGAIYVCNGETWEVKATDNNKLCAQGKLEYCEACYKEGVFNGHYKCEGGKWREYGMGDDICEHITDNKCDDNRPGCGFCGVEKRFAFDCETGEEFVCDQGYWSLNVKDCEPGMDGCAVPVCNALAPECGYSEYELCNKYGIDRYCNDKWLSESCDGSESSRDLRIVESNNSFRIENYICVNNKWVERFKYYECGEEVDCDRPSLRCQASSVIGTACENEGESSDIDGCVFLCSAGHFLYAPPPTW</sequence>
<evidence type="ECO:0008006" key="5">
    <source>
        <dbReference type="Google" id="ProtNLM"/>
    </source>
</evidence>
<dbReference type="AlphaFoldDB" id="A0A380S8A5"/>